<dbReference type="Pfam" id="PF02031">
    <property type="entry name" value="Peptidase_M7"/>
    <property type="match status" value="1"/>
</dbReference>
<feature type="chain" id="PRO_5015546616" description="Extracellular small neutral protease" evidence="11">
    <location>
        <begin position="30"/>
        <end position="189"/>
    </location>
</feature>
<evidence type="ECO:0000313" key="13">
    <source>
        <dbReference type="Proteomes" id="UP000239203"/>
    </source>
</evidence>
<feature type="active site" evidence="8">
    <location>
        <position position="125"/>
    </location>
</feature>
<evidence type="ECO:0000256" key="2">
    <source>
        <dbReference type="ARBA" id="ARBA00006571"/>
    </source>
</evidence>
<feature type="signal peptide" evidence="11">
    <location>
        <begin position="1"/>
        <end position="29"/>
    </location>
</feature>
<evidence type="ECO:0000313" key="12">
    <source>
        <dbReference type="EMBL" id="PPK66297.1"/>
    </source>
</evidence>
<feature type="disulfide bond" evidence="10">
    <location>
        <begin position="140"/>
        <end position="153"/>
    </location>
</feature>
<comment type="caution">
    <text evidence="12">The sequence shown here is derived from an EMBL/GenBank/DDBJ whole genome shotgun (WGS) entry which is preliminary data.</text>
</comment>
<proteinExistence type="inferred from homology"/>
<organism evidence="12 13">
    <name type="scientific">Actinokineospora auranticolor</name>
    <dbReference type="NCBI Taxonomy" id="155976"/>
    <lineage>
        <taxon>Bacteria</taxon>
        <taxon>Bacillati</taxon>
        <taxon>Actinomycetota</taxon>
        <taxon>Actinomycetes</taxon>
        <taxon>Pseudonocardiales</taxon>
        <taxon>Pseudonocardiaceae</taxon>
        <taxon>Actinokineospora</taxon>
    </lineage>
</organism>
<keyword evidence="11" id="KW-0732">Signal</keyword>
<dbReference type="Proteomes" id="UP000239203">
    <property type="component" value="Unassembled WGS sequence"/>
</dbReference>
<keyword evidence="5 9" id="KW-0479">Metal-binding</keyword>
<evidence type="ECO:0000256" key="1">
    <source>
        <dbReference type="ARBA" id="ARBA00000612"/>
    </source>
</evidence>
<dbReference type="GO" id="GO:0005576">
    <property type="term" value="C:extracellular region"/>
    <property type="evidence" value="ECO:0007669"/>
    <property type="project" value="InterPro"/>
</dbReference>
<dbReference type="SUPFAM" id="SSF55486">
    <property type="entry name" value="Metalloproteases ('zincins'), catalytic domain"/>
    <property type="match status" value="1"/>
</dbReference>
<evidence type="ECO:0000256" key="11">
    <source>
        <dbReference type="SAM" id="SignalP"/>
    </source>
</evidence>
<feature type="binding site" evidence="9">
    <location>
        <position position="124"/>
    </location>
    <ligand>
        <name>Zn(2+)</name>
        <dbReference type="ChEBI" id="CHEBI:29105"/>
        <note>catalytic</note>
    </ligand>
</feature>
<feature type="binding site" evidence="9">
    <location>
        <position position="128"/>
    </location>
    <ligand>
        <name>Zn(2+)</name>
        <dbReference type="ChEBI" id="CHEBI:29105"/>
        <note>catalytic</note>
    </ligand>
</feature>
<dbReference type="PIRSF" id="PIRSF016573">
    <property type="entry name" value="Peptidase_M7"/>
    <property type="match status" value="1"/>
</dbReference>
<comment type="catalytic activity">
    <reaction evidence="1">
        <text>Hydrolyzes proteins with a preference for Tyr or Phe in the P1' position. Has no action on amino-acid p-nitroanilides.</text>
        <dbReference type="EC" id="3.4.24.77"/>
    </reaction>
</comment>
<protein>
    <recommendedName>
        <fullName evidence="4">Extracellular small neutral protease</fullName>
        <ecNumber evidence="3">3.4.24.77</ecNumber>
    </recommendedName>
    <alternativeName>
        <fullName evidence="7">Snapalysin</fullName>
    </alternativeName>
</protein>
<dbReference type="GO" id="GO:0004222">
    <property type="term" value="F:metalloendopeptidase activity"/>
    <property type="evidence" value="ECO:0007669"/>
    <property type="project" value="InterPro"/>
</dbReference>
<dbReference type="GO" id="GO:0008270">
    <property type="term" value="F:zinc ion binding"/>
    <property type="evidence" value="ECO:0007669"/>
    <property type="project" value="InterPro"/>
</dbReference>
<keyword evidence="9" id="KW-0862">Zinc</keyword>
<evidence type="ECO:0000256" key="9">
    <source>
        <dbReference type="PIRSR" id="PIRSR016573-2"/>
    </source>
</evidence>
<dbReference type="GO" id="GO:0006508">
    <property type="term" value="P:proteolysis"/>
    <property type="evidence" value="ECO:0007669"/>
    <property type="project" value="InterPro"/>
</dbReference>
<dbReference type="AlphaFoldDB" id="A0A2S6GM54"/>
<keyword evidence="6" id="KW-0645">Protease</keyword>
<dbReference type="Gene3D" id="3.40.390.10">
    <property type="entry name" value="Collagenase (Catalytic Domain)"/>
    <property type="match status" value="1"/>
</dbReference>
<reference evidence="12 13" key="1">
    <citation type="submission" date="2018-02" db="EMBL/GenBank/DDBJ databases">
        <title>Genomic Encyclopedia of Archaeal and Bacterial Type Strains, Phase II (KMG-II): from individual species to whole genera.</title>
        <authorList>
            <person name="Goeker M."/>
        </authorList>
    </citation>
    <scope>NUCLEOTIDE SEQUENCE [LARGE SCALE GENOMIC DNA]</scope>
    <source>
        <strain evidence="12 13">YU 961-1</strain>
    </source>
</reference>
<dbReference type="EMBL" id="PTIX01000010">
    <property type="protein sequence ID" value="PPK66297.1"/>
    <property type="molecule type" value="Genomic_DNA"/>
</dbReference>
<keyword evidence="6" id="KW-0378">Hydrolase</keyword>
<gene>
    <name evidence="12" type="ORF">CLV40_1101</name>
</gene>
<evidence type="ECO:0000256" key="7">
    <source>
        <dbReference type="ARBA" id="ARBA00029927"/>
    </source>
</evidence>
<comment type="similarity">
    <text evidence="2">Belongs to the peptidase M7 family.</text>
</comment>
<name>A0A2S6GM54_9PSEU</name>
<evidence type="ECO:0000256" key="4">
    <source>
        <dbReference type="ARBA" id="ARBA00019129"/>
    </source>
</evidence>
<keyword evidence="6" id="KW-0482">Metalloprotease</keyword>
<accession>A0A2S6GM54</accession>
<evidence type="ECO:0000256" key="3">
    <source>
        <dbReference type="ARBA" id="ARBA00012325"/>
    </source>
</evidence>
<sequence length="189" mass="19737">MQRRTLALVAANALVGAAVVLGVAAPANAAQDSAALVTNLTYSDSGASQYASEIAQAASIWNSAAPNVRITKATAGQRVNIRIVSDPGWPQAQLGPVRSSQTLQIWFGKQAVDQGYNKVRIITHEMGHTLGLPDRRTGLCSDLMSGSSAPVSCANAQPSSAERSQVQRNYANGLAQQEAPLTVIIKDAA</sequence>
<dbReference type="InterPro" id="IPR000013">
    <property type="entry name" value="Peptidase_M7"/>
</dbReference>
<evidence type="ECO:0000256" key="10">
    <source>
        <dbReference type="PIRSR" id="PIRSR016573-3"/>
    </source>
</evidence>
<comment type="cofactor">
    <cofactor evidence="9">
        <name>Zn(2+)</name>
        <dbReference type="ChEBI" id="CHEBI:29105"/>
    </cofactor>
    <text evidence="9">Binds 1 zinc ion per subunit.</text>
</comment>
<dbReference type="RefSeq" id="WP_104480296.1">
    <property type="nucleotide sequence ID" value="NZ_CP154825.1"/>
</dbReference>
<dbReference type="InterPro" id="IPR024079">
    <property type="entry name" value="MetalloPept_cat_dom_sf"/>
</dbReference>
<keyword evidence="13" id="KW-1185">Reference proteome</keyword>
<evidence type="ECO:0000256" key="6">
    <source>
        <dbReference type="ARBA" id="ARBA00023049"/>
    </source>
</evidence>
<feature type="binding site" evidence="9">
    <location>
        <position position="134"/>
    </location>
    <ligand>
        <name>Zn(2+)</name>
        <dbReference type="ChEBI" id="CHEBI:29105"/>
        <note>catalytic</note>
    </ligand>
</feature>
<dbReference type="PRINTS" id="PR00787">
    <property type="entry name" value="NEUTRALPTASE"/>
</dbReference>
<evidence type="ECO:0000256" key="8">
    <source>
        <dbReference type="PIRSR" id="PIRSR016573-1"/>
    </source>
</evidence>
<dbReference type="OrthoDB" id="5243084at2"/>
<dbReference type="EC" id="3.4.24.77" evidence="3"/>
<evidence type="ECO:0000256" key="5">
    <source>
        <dbReference type="ARBA" id="ARBA00022723"/>
    </source>
</evidence>